<dbReference type="InterPro" id="IPR031303">
    <property type="entry name" value="C5_meth_CS"/>
</dbReference>
<sequence>MSENSTQVQTKPKKLKFKNKNKELKVGTFFSGIGAFEHSLILNKIPHKIIFACDIDKFCKTNFLENYKLNEENWYNDINDMDGNKYLNKVDILVGGCPCQSFSIAGQRKGLDDLRGQLVFKYIKKIDEIKPNMFIFENVKGLLSSDKGNTFKLILEEMDKINYKIEFRTIKASKVGMPQSRERIFIIGTKKNKNIKSVFDNFKECELSLKLKDLLDSDYDENYIIKNHKWQKWVFDQKHLDKQKMKVNGDIIICQTARQYSSWFGNFVMEIKNCDDFTYSEDAVKSIERNKFIPLNYDKDEFELEYIKNNTIVRRLTPNECLRLMGFDTTKFKTIVSDSQTYKQCGNSIVVNMFNQILKAIDIPSIIS</sequence>
<dbReference type="PROSITE" id="PS51679">
    <property type="entry name" value="SAM_MT_C5"/>
    <property type="match status" value="1"/>
</dbReference>
<organism evidence="5">
    <name type="scientific">viral metagenome</name>
    <dbReference type="NCBI Taxonomy" id="1070528"/>
    <lineage>
        <taxon>unclassified sequences</taxon>
        <taxon>metagenomes</taxon>
        <taxon>organismal metagenomes</taxon>
    </lineage>
</organism>
<accession>A0A6C0J9B5</accession>
<dbReference type="Gene3D" id="3.40.50.150">
    <property type="entry name" value="Vaccinia Virus protein VP39"/>
    <property type="match status" value="1"/>
</dbReference>
<dbReference type="SUPFAM" id="SSF53335">
    <property type="entry name" value="S-adenosyl-L-methionine-dependent methyltransferases"/>
    <property type="match status" value="1"/>
</dbReference>
<keyword evidence="2" id="KW-0489">Methyltransferase</keyword>
<dbReference type="GO" id="GO:0032259">
    <property type="term" value="P:methylation"/>
    <property type="evidence" value="ECO:0007669"/>
    <property type="project" value="UniProtKB-KW"/>
</dbReference>
<evidence type="ECO:0000313" key="5">
    <source>
        <dbReference type="EMBL" id="QHU01336.1"/>
    </source>
</evidence>
<dbReference type="AlphaFoldDB" id="A0A6C0J9B5"/>
<dbReference type="InterPro" id="IPR001525">
    <property type="entry name" value="C5_MeTfrase"/>
</dbReference>
<evidence type="ECO:0000256" key="3">
    <source>
        <dbReference type="ARBA" id="ARBA00022679"/>
    </source>
</evidence>
<dbReference type="PANTHER" id="PTHR46098">
    <property type="entry name" value="TRNA (CYTOSINE(38)-C(5))-METHYLTRANSFERASE"/>
    <property type="match status" value="1"/>
</dbReference>
<evidence type="ECO:0000256" key="2">
    <source>
        <dbReference type="ARBA" id="ARBA00022603"/>
    </source>
</evidence>
<dbReference type="InterPro" id="IPR018117">
    <property type="entry name" value="C5_DNA_meth_AS"/>
</dbReference>
<dbReference type="PANTHER" id="PTHR46098:SF1">
    <property type="entry name" value="TRNA (CYTOSINE(38)-C(5))-METHYLTRANSFERASE"/>
    <property type="match status" value="1"/>
</dbReference>
<dbReference type="Gene3D" id="3.90.120.10">
    <property type="entry name" value="DNA Methylase, subunit A, domain 2"/>
    <property type="match status" value="1"/>
</dbReference>
<dbReference type="EMBL" id="MN740338">
    <property type="protein sequence ID" value="QHU01336.1"/>
    <property type="molecule type" value="Genomic_DNA"/>
</dbReference>
<dbReference type="InterPro" id="IPR050750">
    <property type="entry name" value="C5-MTase"/>
</dbReference>
<dbReference type="Pfam" id="PF00145">
    <property type="entry name" value="DNA_methylase"/>
    <property type="match status" value="1"/>
</dbReference>
<keyword evidence="3" id="KW-0808">Transferase</keyword>
<keyword evidence="4" id="KW-0949">S-adenosyl-L-methionine</keyword>
<dbReference type="PROSITE" id="PS00094">
    <property type="entry name" value="C5_MTASE_1"/>
    <property type="match status" value="1"/>
</dbReference>
<proteinExistence type="predicted"/>
<dbReference type="EC" id="2.1.1.37" evidence="1"/>
<reference evidence="5" key="1">
    <citation type="journal article" date="2020" name="Nature">
        <title>Giant virus diversity and host interactions through global metagenomics.</title>
        <authorList>
            <person name="Schulz F."/>
            <person name="Roux S."/>
            <person name="Paez-Espino D."/>
            <person name="Jungbluth S."/>
            <person name="Walsh D.A."/>
            <person name="Denef V.J."/>
            <person name="McMahon K.D."/>
            <person name="Konstantinidis K.T."/>
            <person name="Eloe-Fadrosh E.A."/>
            <person name="Kyrpides N.C."/>
            <person name="Woyke T."/>
        </authorList>
    </citation>
    <scope>NUCLEOTIDE SEQUENCE</scope>
    <source>
        <strain evidence="5">GVMAG-M-3300025860-25</strain>
    </source>
</reference>
<evidence type="ECO:0000256" key="4">
    <source>
        <dbReference type="ARBA" id="ARBA00022691"/>
    </source>
</evidence>
<dbReference type="NCBIfam" id="TIGR00675">
    <property type="entry name" value="dcm"/>
    <property type="match status" value="1"/>
</dbReference>
<dbReference type="PROSITE" id="PS00095">
    <property type="entry name" value="C5_MTASE_2"/>
    <property type="match status" value="1"/>
</dbReference>
<dbReference type="PRINTS" id="PR00105">
    <property type="entry name" value="C5METTRFRASE"/>
</dbReference>
<dbReference type="GO" id="GO:0003886">
    <property type="term" value="F:DNA (cytosine-5-)-methyltransferase activity"/>
    <property type="evidence" value="ECO:0007669"/>
    <property type="project" value="UniProtKB-EC"/>
</dbReference>
<dbReference type="InterPro" id="IPR029063">
    <property type="entry name" value="SAM-dependent_MTases_sf"/>
</dbReference>
<name>A0A6C0J9B5_9ZZZZ</name>
<protein>
    <recommendedName>
        <fullName evidence="1">DNA (cytosine-5-)-methyltransferase</fullName>
        <ecNumber evidence="1">2.1.1.37</ecNumber>
    </recommendedName>
</protein>
<evidence type="ECO:0000256" key="1">
    <source>
        <dbReference type="ARBA" id="ARBA00011975"/>
    </source>
</evidence>